<organism evidence="1">
    <name type="scientific">freshwater metagenome</name>
    <dbReference type="NCBI Taxonomy" id="449393"/>
    <lineage>
        <taxon>unclassified sequences</taxon>
        <taxon>metagenomes</taxon>
        <taxon>ecological metagenomes</taxon>
    </lineage>
</organism>
<dbReference type="EMBL" id="CAFBOW010000097">
    <property type="protein sequence ID" value="CAB4998104.1"/>
    <property type="molecule type" value="Genomic_DNA"/>
</dbReference>
<accession>A0A6J7P7Y7</accession>
<reference evidence="1" key="1">
    <citation type="submission" date="2020-05" db="EMBL/GenBank/DDBJ databases">
        <authorList>
            <person name="Chiriac C."/>
            <person name="Salcher M."/>
            <person name="Ghai R."/>
            <person name="Kavagutti S V."/>
        </authorList>
    </citation>
    <scope>NUCLEOTIDE SEQUENCE</scope>
</reference>
<protein>
    <submittedName>
        <fullName evidence="1">Unannotated protein</fullName>
    </submittedName>
</protein>
<evidence type="ECO:0000313" key="1">
    <source>
        <dbReference type="EMBL" id="CAB4998104.1"/>
    </source>
</evidence>
<gene>
    <name evidence="1" type="ORF">UFOPK4032_00560</name>
</gene>
<name>A0A6J7P7Y7_9ZZZZ</name>
<proteinExistence type="predicted"/>
<sequence>MTSPVIPITKKLMTIVTRPNFIVGRAISTSFFFNKSHAEIPATNAPAVKAAEGIV</sequence>
<dbReference type="AlphaFoldDB" id="A0A6J7P7Y7"/>